<evidence type="ECO:0000313" key="2">
    <source>
        <dbReference type="Proteomes" id="UP000799424"/>
    </source>
</evidence>
<dbReference type="Proteomes" id="UP000799424">
    <property type="component" value="Unassembled WGS sequence"/>
</dbReference>
<name>A0A6A6ZRR4_9PLEO</name>
<gene>
    <name evidence="1" type="ORF">CC86DRAFT_299487</name>
</gene>
<keyword evidence="2" id="KW-1185">Reference proteome</keyword>
<proteinExistence type="predicted"/>
<protein>
    <submittedName>
        <fullName evidence="1">Uncharacterized protein</fullName>
    </submittedName>
</protein>
<accession>A0A6A6ZRR4</accession>
<dbReference type="OrthoDB" id="3942738at2759"/>
<dbReference type="AlphaFoldDB" id="A0A6A6ZRR4"/>
<organism evidence="1 2">
    <name type="scientific">Ophiobolus disseminans</name>
    <dbReference type="NCBI Taxonomy" id="1469910"/>
    <lineage>
        <taxon>Eukaryota</taxon>
        <taxon>Fungi</taxon>
        <taxon>Dikarya</taxon>
        <taxon>Ascomycota</taxon>
        <taxon>Pezizomycotina</taxon>
        <taxon>Dothideomycetes</taxon>
        <taxon>Pleosporomycetidae</taxon>
        <taxon>Pleosporales</taxon>
        <taxon>Pleosporineae</taxon>
        <taxon>Phaeosphaeriaceae</taxon>
        <taxon>Ophiobolus</taxon>
    </lineage>
</organism>
<sequence length="94" mass="10685">YINNLTKRALPPTRAIIKTFAFYVALELVSELGVTHFCYEQRSGRIDCSGEDNQPARSGAVQPCHVTTIASWQTISPWQTILRWQAIKRWHAGI</sequence>
<dbReference type="EMBL" id="MU006233">
    <property type="protein sequence ID" value="KAF2823144.1"/>
    <property type="molecule type" value="Genomic_DNA"/>
</dbReference>
<evidence type="ECO:0000313" key="1">
    <source>
        <dbReference type="EMBL" id="KAF2823144.1"/>
    </source>
</evidence>
<reference evidence="1" key="1">
    <citation type="journal article" date="2020" name="Stud. Mycol.">
        <title>101 Dothideomycetes genomes: a test case for predicting lifestyles and emergence of pathogens.</title>
        <authorList>
            <person name="Haridas S."/>
            <person name="Albert R."/>
            <person name="Binder M."/>
            <person name="Bloem J."/>
            <person name="Labutti K."/>
            <person name="Salamov A."/>
            <person name="Andreopoulos B."/>
            <person name="Baker S."/>
            <person name="Barry K."/>
            <person name="Bills G."/>
            <person name="Bluhm B."/>
            <person name="Cannon C."/>
            <person name="Castanera R."/>
            <person name="Culley D."/>
            <person name="Daum C."/>
            <person name="Ezra D."/>
            <person name="Gonzalez J."/>
            <person name="Henrissat B."/>
            <person name="Kuo A."/>
            <person name="Liang C."/>
            <person name="Lipzen A."/>
            <person name="Lutzoni F."/>
            <person name="Magnuson J."/>
            <person name="Mondo S."/>
            <person name="Nolan M."/>
            <person name="Ohm R."/>
            <person name="Pangilinan J."/>
            <person name="Park H.-J."/>
            <person name="Ramirez L."/>
            <person name="Alfaro M."/>
            <person name="Sun H."/>
            <person name="Tritt A."/>
            <person name="Yoshinaga Y."/>
            <person name="Zwiers L.-H."/>
            <person name="Turgeon B."/>
            <person name="Goodwin S."/>
            <person name="Spatafora J."/>
            <person name="Crous P."/>
            <person name="Grigoriev I."/>
        </authorList>
    </citation>
    <scope>NUCLEOTIDE SEQUENCE</scope>
    <source>
        <strain evidence="1">CBS 113818</strain>
    </source>
</reference>
<feature type="non-terminal residue" evidence="1">
    <location>
        <position position="1"/>
    </location>
</feature>